<dbReference type="EMBL" id="OV170221">
    <property type="protein sequence ID" value="CAH0712804.1"/>
    <property type="molecule type" value="Genomic_DNA"/>
</dbReference>
<dbReference type="Gene3D" id="1.25.10.10">
    <property type="entry name" value="Leucine-rich Repeat Variant"/>
    <property type="match status" value="1"/>
</dbReference>
<feature type="domain" description="IBB" evidence="8">
    <location>
        <begin position="1"/>
        <end position="56"/>
    </location>
</feature>
<reference evidence="9" key="1">
    <citation type="submission" date="2021-12" db="EMBL/GenBank/DDBJ databases">
        <authorList>
            <person name="Martin H S."/>
        </authorList>
    </citation>
    <scope>NUCLEOTIDE SEQUENCE</scope>
</reference>
<evidence type="ECO:0000256" key="6">
    <source>
        <dbReference type="PROSITE-ProRule" id="PRU00561"/>
    </source>
</evidence>
<dbReference type="SUPFAM" id="SSF48371">
    <property type="entry name" value="ARM repeat"/>
    <property type="match status" value="1"/>
</dbReference>
<feature type="region of interest" description="Disordered" evidence="7">
    <location>
        <begin position="1"/>
        <end position="62"/>
    </location>
</feature>
<dbReference type="InterPro" id="IPR024931">
    <property type="entry name" value="Importin_alpha"/>
</dbReference>
<gene>
    <name evidence="9" type="ORF">BINO364_LOCUS36</name>
</gene>
<dbReference type="OrthoDB" id="29145at2759"/>
<feature type="non-terminal residue" evidence="9">
    <location>
        <position position="510"/>
    </location>
</feature>
<dbReference type="GO" id="GO:0061608">
    <property type="term" value="F:nuclear import signal receptor activity"/>
    <property type="evidence" value="ECO:0007669"/>
    <property type="project" value="InterPro"/>
</dbReference>
<dbReference type="InterPro" id="IPR016024">
    <property type="entry name" value="ARM-type_fold"/>
</dbReference>
<dbReference type="PROSITE" id="PS51214">
    <property type="entry name" value="IBB"/>
    <property type="match status" value="1"/>
</dbReference>
<evidence type="ECO:0000259" key="8">
    <source>
        <dbReference type="PROSITE" id="PS51214"/>
    </source>
</evidence>
<dbReference type="PIRSF" id="PIRSF005673">
    <property type="entry name" value="Importin_alpha"/>
    <property type="match status" value="1"/>
</dbReference>
<name>A0A8S4I1B7_9NEOP</name>
<feature type="repeat" description="ARM" evidence="5">
    <location>
        <begin position="107"/>
        <end position="150"/>
    </location>
</feature>
<keyword evidence="4" id="KW-0653">Protein transport</keyword>
<dbReference type="GO" id="GO:0006607">
    <property type="term" value="P:NLS-bearing protein import into nucleus"/>
    <property type="evidence" value="ECO:0007669"/>
    <property type="project" value="UniProtKB-ARBA"/>
</dbReference>
<dbReference type="InterPro" id="IPR000225">
    <property type="entry name" value="Armadillo"/>
</dbReference>
<dbReference type="InterPro" id="IPR011989">
    <property type="entry name" value="ARM-like"/>
</dbReference>
<dbReference type="InterPro" id="IPR036975">
    <property type="entry name" value="Importin-a_IBB_sf"/>
</dbReference>
<organism evidence="9 10">
    <name type="scientific">Brenthis ino</name>
    <name type="common">lesser marbled fritillary</name>
    <dbReference type="NCBI Taxonomy" id="405034"/>
    <lineage>
        <taxon>Eukaryota</taxon>
        <taxon>Metazoa</taxon>
        <taxon>Ecdysozoa</taxon>
        <taxon>Arthropoda</taxon>
        <taxon>Hexapoda</taxon>
        <taxon>Insecta</taxon>
        <taxon>Pterygota</taxon>
        <taxon>Neoptera</taxon>
        <taxon>Endopterygota</taxon>
        <taxon>Lepidoptera</taxon>
        <taxon>Glossata</taxon>
        <taxon>Ditrysia</taxon>
        <taxon>Papilionoidea</taxon>
        <taxon>Nymphalidae</taxon>
        <taxon>Heliconiinae</taxon>
        <taxon>Argynnini</taxon>
        <taxon>Brenthis</taxon>
    </lineage>
</organism>
<evidence type="ECO:0000256" key="3">
    <source>
        <dbReference type="ARBA" id="ARBA00022737"/>
    </source>
</evidence>
<dbReference type="SMART" id="SM00185">
    <property type="entry name" value="ARM"/>
    <property type="match status" value="8"/>
</dbReference>
<dbReference type="GO" id="GO:0005634">
    <property type="term" value="C:nucleus"/>
    <property type="evidence" value="ECO:0007669"/>
    <property type="project" value="UniProtKB-ARBA"/>
</dbReference>
<dbReference type="InterPro" id="IPR032413">
    <property type="entry name" value="Arm_3"/>
</dbReference>
<evidence type="ECO:0000313" key="10">
    <source>
        <dbReference type="Proteomes" id="UP000838878"/>
    </source>
</evidence>
<evidence type="ECO:0000256" key="1">
    <source>
        <dbReference type="ARBA" id="ARBA00010394"/>
    </source>
</evidence>
<evidence type="ECO:0000256" key="5">
    <source>
        <dbReference type="PROSITE-ProRule" id="PRU00259"/>
    </source>
</evidence>
<sequence length="510" mass="55600">MGDRSHTSRLASYKNAGHGTTELRRKRAELSVTLRKQARDEQLQKRRAMSPEAGEEVHETEKSLPPVEIIQGLRASDLVTKTTAARAARRMLSREQNPPISTLVDAGVIKPLVDALDRDDCQDLQFEAAWALTNIASGTHDHTMAVINGGAIPKLIALLARGGVVGEQSAWALGNIAGDGAAPRDMVLQAGALPALLPHLTPNTPASQLRTAAWTYSNLCRNKNPLVKFELVAPALPYVSELLTVNDQDVLADTCWALSYLTDGPNERIEEVQTTKHLLPRLVKLLQHKSPAVRTPALRAVGNMLTGSDLQTDRCLEAGCLDYLSALLRCGKASLVKEAAWAVSNVLAGTQVQIQQAIDKGLLEHLVFVLTTEDIKCQKEAAWAITNLCLGGTPAQLDALIQAGFLEPYCALLGSPDQRAVTVVLDGITHLLQAAAKFGQVEPLCIKLEEIGALDRIESLQEHDNEQIYKKCLHILDNYFMEQEDQNAQPQETGDEYQFGANADDQNINF</sequence>
<dbReference type="Pfam" id="PF01749">
    <property type="entry name" value="IBB"/>
    <property type="match status" value="1"/>
</dbReference>
<keyword evidence="3" id="KW-0677">Repeat</keyword>
<keyword evidence="10" id="KW-1185">Reference proteome</keyword>
<dbReference type="Pfam" id="PF00514">
    <property type="entry name" value="Arm"/>
    <property type="match status" value="5"/>
</dbReference>
<evidence type="ECO:0000256" key="7">
    <source>
        <dbReference type="SAM" id="MobiDB-lite"/>
    </source>
</evidence>
<accession>A0A8S4I1B7</accession>
<dbReference type="GO" id="GO:0005737">
    <property type="term" value="C:cytoplasm"/>
    <property type="evidence" value="ECO:0007669"/>
    <property type="project" value="InterPro"/>
</dbReference>
<evidence type="ECO:0000256" key="4">
    <source>
        <dbReference type="ARBA" id="ARBA00022927"/>
    </source>
</evidence>
<keyword evidence="2 6" id="KW-0813">Transport</keyword>
<dbReference type="FunFam" id="1.25.10.10:FF:000009">
    <property type="entry name" value="Importin subunit alpha"/>
    <property type="match status" value="1"/>
</dbReference>
<proteinExistence type="inferred from homology"/>
<dbReference type="Gene3D" id="1.20.5.690">
    <property type="entry name" value="Importin-alpha, importin-beta-binding domain"/>
    <property type="match status" value="1"/>
</dbReference>
<evidence type="ECO:0000313" key="9">
    <source>
        <dbReference type="EMBL" id="CAH0712804.1"/>
    </source>
</evidence>
<dbReference type="PANTHER" id="PTHR23316">
    <property type="entry name" value="IMPORTIN ALPHA"/>
    <property type="match status" value="1"/>
</dbReference>
<dbReference type="Pfam" id="PF16186">
    <property type="entry name" value="Arm_3"/>
    <property type="match status" value="1"/>
</dbReference>
<comment type="similarity">
    <text evidence="1">Belongs to the importin alpha family.</text>
</comment>
<dbReference type="Proteomes" id="UP000838878">
    <property type="component" value="Chromosome 1"/>
</dbReference>
<dbReference type="InterPro" id="IPR002652">
    <property type="entry name" value="Importin-a_IBB"/>
</dbReference>
<dbReference type="AlphaFoldDB" id="A0A8S4I1B7"/>
<evidence type="ECO:0000256" key="2">
    <source>
        <dbReference type="ARBA" id="ARBA00022448"/>
    </source>
</evidence>
<protein>
    <recommendedName>
        <fullName evidence="8">IBB domain-containing protein</fullName>
    </recommendedName>
</protein>
<feature type="region of interest" description="Disordered" evidence="7">
    <location>
        <begin position="485"/>
        <end position="510"/>
    </location>
</feature>
<dbReference type="PROSITE" id="PS50176">
    <property type="entry name" value="ARM_REPEAT"/>
    <property type="match status" value="1"/>
</dbReference>